<dbReference type="Proteomes" id="UP000199409">
    <property type="component" value="Unassembled WGS sequence"/>
</dbReference>
<evidence type="ECO:0000313" key="6">
    <source>
        <dbReference type="Proteomes" id="UP000199409"/>
    </source>
</evidence>
<evidence type="ECO:0000256" key="3">
    <source>
        <dbReference type="ARBA" id="ARBA00022840"/>
    </source>
</evidence>
<keyword evidence="2" id="KW-0547">Nucleotide-binding</keyword>
<dbReference type="AlphaFoldDB" id="A0A1H3WWJ5"/>
<dbReference type="GO" id="GO:0005524">
    <property type="term" value="F:ATP binding"/>
    <property type="evidence" value="ECO:0007669"/>
    <property type="project" value="UniProtKB-KW"/>
</dbReference>
<evidence type="ECO:0000256" key="2">
    <source>
        <dbReference type="ARBA" id="ARBA00022741"/>
    </source>
</evidence>
<dbReference type="InterPro" id="IPR004525">
    <property type="entry name" value="EpmA"/>
</dbReference>
<dbReference type="InterPro" id="IPR004364">
    <property type="entry name" value="Aa-tRNA-synt_II"/>
</dbReference>
<keyword evidence="3" id="KW-0067">ATP-binding</keyword>
<dbReference type="GO" id="GO:0005829">
    <property type="term" value="C:cytosol"/>
    <property type="evidence" value="ECO:0007669"/>
    <property type="project" value="TreeGrafter"/>
</dbReference>
<dbReference type="GO" id="GO:0004824">
    <property type="term" value="F:lysine-tRNA ligase activity"/>
    <property type="evidence" value="ECO:0007669"/>
    <property type="project" value="InterPro"/>
</dbReference>
<dbReference type="InterPro" id="IPR006195">
    <property type="entry name" value="aa-tRNA-synth_II"/>
</dbReference>
<accession>A0A1H3WWJ5</accession>
<dbReference type="InterPro" id="IPR045864">
    <property type="entry name" value="aa-tRNA-synth_II/BPL/LPL"/>
</dbReference>
<dbReference type="PANTHER" id="PTHR42918:SF6">
    <property type="entry name" value="ELONGATION FACTOR P--(R)-BETA-LYSINE LIGASE"/>
    <property type="match status" value="1"/>
</dbReference>
<keyword evidence="6" id="KW-1185">Reference proteome</keyword>
<keyword evidence="5" id="KW-0030">Aminoacyl-tRNA synthetase</keyword>
<sequence length="305" mass="35241">MMIEPNWQIARKRHTLENRARIIQQIRAFFIRHDFLEVETPHRIPANAPELNIDAVPAADWFLQTSPELCMKRLLAAGFERLFQICHCWRAGERSNTHLPEYSMLEWYRSHCDYRQLMADCEALLTELKPDHRIFRQGQTIDLTPPWPRLTVADAFLQFSSMPLATALATDEFDSVMAFEIEPNLPKDRPLFLFEYPVEHASLARKKISSPAVAERFELYIGGLELANAFSELTDPVEQQQRFTMEEMQRRKLGKTPYPTPEPFIKELATLPPSAGIALGIDRLIMLLCDKNNIDDVVSFSPEQL</sequence>
<dbReference type="EMBL" id="FNQN01000002">
    <property type="protein sequence ID" value="SDZ91525.1"/>
    <property type="molecule type" value="Genomic_DNA"/>
</dbReference>
<dbReference type="SUPFAM" id="SSF55681">
    <property type="entry name" value="Class II aaRS and biotin synthetases"/>
    <property type="match status" value="1"/>
</dbReference>
<feature type="domain" description="Aminoacyl-transfer RNA synthetases class-II family profile" evidence="4">
    <location>
        <begin position="19"/>
        <end position="302"/>
    </location>
</feature>
<dbReference type="GO" id="GO:0006430">
    <property type="term" value="P:lysyl-tRNA aminoacylation"/>
    <property type="evidence" value="ECO:0007669"/>
    <property type="project" value="InterPro"/>
</dbReference>
<dbReference type="PANTHER" id="PTHR42918">
    <property type="entry name" value="LYSYL-TRNA SYNTHETASE"/>
    <property type="match status" value="1"/>
</dbReference>
<protein>
    <submittedName>
        <fullName evidence="5">Lysyl-tRNA synthetase, class 2</fullName>
    </submittedName>
</protein>
<dbReference type="Pfam" id="PF00152">
    <property type="entry name" value="tRNA-synt_2"/>
    <property type="match status" value="1"/>
</dbReference>
<organism evidence="5 6">
    <name type="scientific">Desulfuromusa kysingii</name>
    <dbReference type="NCBI Taxonomy" id="37625"/>
    <lineage>
        <taxon>Bacteria</taxon>
        <taxon>Pseudomonadati</taxon>
        <taxon>Thermodesulfobacteriota</taxon>
        <taxon>Desulfuromonadia</taxon>
        <taxon>Desulfuromonadales</taxon>
        <taxon>Geopsychrobacteraceae</taxon>
        <taxon>Desulfuromusa</taxon>
    </lineage>
</organism>
<evidence type="ECO:0000259" key="4">
    <source>
        <dbReference type="PROSITE" id="PS50862"/>
    </source>
</evidence>
<proteinExistence type="predicted"/>
<dbReference type="GO" id="GO:0000049">
    <property type="term" value="F:tRNA binding"/>
    <property type="evidence" value="ECO:0007669"/>
    <property type="project" value="TreeGrafter"/>
</dbReference>
<gene>
    <name evidence="5" type="ORF">SAMN05660420_00713</name>
</gene>
<evidence type="ECO:0000313" key="5">
    <source>
        <dbReference type="EMBL" id="SDZ91525.1"/>
    </source>
</evidence>
<evidence type="ECO:0000256" key="1">
    <source>
        <dbReference type="ARBA" id="ARBA00022598"/>
    </source>
</evidence>
<dbReference type="STRING" id="37625.SAMN05660420_00713"/>
<dbReference type="NCBIfam" id="TIGR00462">
    <property type="entry name" value="genX"/>
    <property type="match status" value="1"/>
</dbReference>
<keyword evidence="1" id="KW-0436">Ligase</keyword>
<dbReference type="RefSeq" id="WP_281242490.1">
    <property type="nucleotide sequence ID" value="NZ_FNQN01000002.1"/>
</dbReference>
<dbReference type="Gene3D" id="3.30.930.10">
    <property type="entry name" value="Bira Bifunctional Protein, Domain 2"/>
    <property type="match status" value="1"/>
</dbReference>
<dbReference type="PROSITE" id="PS50862">
    <property type="entry name" value="AA_TRNA_LIGASE_II"/>
    <property type="match status" value="1"/>
</dbReference>
<name>A0A1H3WWJ5_9BACT</name>
<reference evidence="5 6" key="1">
    <citation type="submission" date="2016-10" db="EMBL/GenBank/DDBJ databases">
        <authorList>
            <person name="de Groot N.N."/>
        </authorList>
    </citation>
    <scope>NUCLEOTIDE SEQUENCE [LARGE SCALE GENOMIC DNA]</scope>
    <source>
        <strain evidence="5 6">DSM 7343</strain>
    </source>
</reference>